<dbReference type="SUPFAM" id="SSF51126">
    <property type="entry name" value="Pectin lyase-like"/>
    <property type="match status" value="1"/>
</dbReference>
<accession>A0ABS5R5A0</accession>
<dbReference type="InterPro" id="IPR011050">
    <property type="entry name" value="Pectin_lyase_fold/virulence"/>
</dbReference>
<feature type="chain" id="PRO_5045246165" evidence="2">
    <location>
        <begin position="40"/>
        <end position="1326"/>
    </location>
</feature>
<feature type="signal peptide" evidence="2">
    <location>
        <begin position="1"/>
        <end position="39"/>
    </location>
</feature>
<evidence type="ECO:0000313" key="5">
    <source>
        <dbReference type="Proteomes" id="UP001166585"/>
    </source>
</evidence>
<evidence type="ECO:0000256" key="1">
    <source>
        <dbReference type="ARBA" id="ARBA00022729"/>
    </source>
</evidence>
<organism evidence="4 5">
    <name type="scientific">Ancylobacter radicis</name>
    <dbReference type="NCBI Taxonomy" id="2836179"/>
    <lineage>
        <taxon>Bacteria</taxon>
        <taxon>Pseudomonadati</taxon>
        <taxon>Pseudomonadota</taxon>
        <taxon>Alphaproteobacteria</taxon>
        <taxon>Hyphomicrobiales</taxon>
        <taxon>Xanthobacteraceae</taxon>
        <taxon>Ancylobacter</taxon>
    </lineage>
</organism>
<name>A0ABS5R5A0_9HYPH</name>
<proteinExistence type="predicted"/>
<dbReference type="NCBIfam" id="TIGR04393">
    <property type="entry name" value="rpt_T5SS_PEPC"/>
    <property type="match status" value="9"/>
</dbReference>
<gene>
    <name evidence="4" type="ORF">KIP89_04625</name>
</gene>
<protein>
    <submittedName>
        <fullName evidence="4">Autotransporter domain-containing protein</fullName>
    </submittedName>
</protein>
<dbReference type="InterPro" id="IPR006315">
    <property type="entry name" value="OM_autotransptr_brl_dom"/>
</dbReference>
<dbReference type="SUPFAM" id="SSF103515">
    <property type="entry name" value="Autotransporter"/>
    <property type="match status" value="1"/>
</dbReference>
<dbReference type="SMART" id="SM00869">
    <property type="entry name" value="Autotransporter"/>
    <property type="match status" value="1"/>
</dbReference>
<dbReference type="NCBIfam" id="TIGR01414">
    <property type="entry name" value="autotrans_barl"/>
    <property type="match status" value="1"/>
</dbReference>
<evidence type="ECO:0000313" key="4">
    <source>
        <dbReference type="EMBL" id="MBS9476387.1"/>
    </source>
</evidence>
<dbReference type="EMBL" id="JAHCQH010000014">
    <property type="protein sequence ID" value="MBS9476387.1"/>
    <property type="molecule type" value="Genomic_DNA"/>
</dbReference>
<dbReference type="PROSITE" id="PS51208">
    <property type="entry name" value="AUTOTRANSPORTER"/>
    <property type="match status" value="1"/>
</dbReference>
<evidence type="ECO:0000259" key="3">
    <source>
        <dbReference type="PROSITE" id="PS51208"/>
    </source>
</evidence>
<dbReference type="Pfam" id="PF12951">
    <property type="entry name" value="PATR"/>
    <property type="match status" value="2"/>
</dbReference>
<evidence type="ECO:0000256" key="2">
    <source>
        <dbReference type="SAM" id="SignalP"/>
    </source>
</evidence>
<comment type="caution">
    <text evidence="4">The sequence shown here is derived from an EMBL/GenBank/DDBJ whole genome shotgun (WGS) entry which is preliminary data.</text>
</comment>
<dbReference type="Gene3D" id="2.40.128.130">
    <property type="entry name" value="Autotransporter beta-domain"/>
    <property type="match status" value="1"/>
</dbReference>
<keyword evidence="5" id="KW-1185">Reference proteome</keyword>
<dbReference type="RefSeq" id="WP_213754232.1">
    <property type="nucleotide sequence ID" value="NZ_JAHCQH010000014.1"/>
</dbReference>
<dbReference type="Proteomes" id="UP001166585">
    <property type="component" value="Unassembled WGS sequence"/>
</dbReference>
<dbReference type="Pfam" id="PF03797">
    <property type="entry name" value="Autotransporter"/>
    <property type="match status" value="1"/>
</dbReference>
<dbReference type="InterPro" id="IPR036709">
    <property type="entry name" value="Autotransporte_beta_dom_sf"/>
</dbReference>
<dbReference type="InterPro" id="IPR030895">
    <property type="entry name" value="T5SS_PEPC_rpt"/>
</dbReference>
<sequence length="1326" mass="128456">MSNNERACRARAPHSAGRFVLAATVSLPALCLGAGLAPAQDLSVTGTVQIDQGAMPAYDNTSIGLGGLAGTLIVTDPGTTLSNSAAVVVGDSDAGTLDILAGAAVSGSSGTVGSGATGAATISGAGSAWNTSGDLTLAFNADGSITVEQGGLLTSDSAILGAASSSAVGAVTVTGAGSQWVNAGALAIGQLGGGQLTITDGGVVTTGDTVVAGLLAPSGTVLVSGSGSAFQVDGTLAIGTNGTVSVLDGAVMTSGQTNIGDGVSAGTGSITIDGTGSRWEASGAITVGALGDGSLVVSDGGVVTSTSALIGDANSDGQAAVLGAGSQWIITGDLTVATGGGTGTLVIADGAVVSNANAVVGDEFSPALVEVGGAGARWDSSGDVFVRTAGAVSVYDGGTATSSDLLIGYDLTTPAEVEVTGTGSSWTASDAVVVGYLGYGSLTIADGGTVRSGDAVLGSLYGTIGVVYVTGAGSSWNADGVLYVGDGGDGDLGIADGASVSADVAVVAYEAGSTGDVEIGAGASLVVANELYVGFGGRGEVLVDAGGTLVSGAATVGTGPGSQGYVSVFGAGASWTVNGELSVASEGGQGTLQVANGGYVAASFVNALGGTAEIEVTGDGSRLDAGSGLLLGGVTPTRLTLSAGGTLTADLVSVGTVDDEGNAGISAEIVIGSAAGDAATAPGMLESGAVAVQAGASAVLVLNHTASDYLFMADLSGELTVDAYAGVTELSGFNTYSGGTNIYGGTLIGSATSFGSGWIVNEGALVIDQSETGTLANGLSGSGTLVKTGSGTLVYAGDGTAFTGTTTVASGTLSLAGTLGGWVVVEDGAVLAGNGGVGALALESGATVAPGNSVGTVSVAGDFTQAAGALYAVEVSGGTADLIAVGGTATLADGALISITGLGGVTAIGTRFTVLTADGGITGSYTLVGDNSISAFYAVEASADGSGVYLDVYQDRAFTAAAVTPNQIAVAVALDGLPTGSYLHDAVGSQMTDSDARIAFNQLSGDLYPSLQNAALEDSRFVRDAVLTRLQQADQGARADGVIASTAGETGATLWGQAYGSWGTFEGTSNAAGFDRTIGGFLVGMDRPAGETFRWGGFVGFGQSSETASGASADSDDLHVGLYGSGQFGALGVRLGAAYTHQSVDTTRQVSFPGFSERLEGDYDGHTAQIFAEAGWRLTLDQTALGSAVLEPFAGLAYVDASSGSFAESGGEAALTGAGYDAGVTFTTLGLRAAIEVPFGSRLGQLTGMAGWRHAFGDTDQAMSMSLEGSAPFSITGVPVTEDALVLEGGLSVELSPAARLAVSYSGAFGGGLSDNGFNASLRLRF</sequence>
<reference evidence="4" key="1">
    <citation type="submission" date="2021-05" db="EMBL/GenBank/DDBJ databases">
        <authorList>
            <person name="Sun Q."/>
            <person name="Inoue M."/>
        </authorList>
    </citation>
    <scope>NUCLEOTIDE SEQUENCE</scope>
    <source>
        <strain evidence="4">VKM B-3255</strain>
    </source>
</reference>
<dbReference type="InterPro" id="IPR013425">
    <property type="entry name" value="Autotrns_rpt"/>
</dbReference>
<keyword evidence="1 2" id="KW-0732">Signal</keyword>
<dbReference type="InterPro" id="IPR005546">
    <property type="entry name" value="Autotransporte_beta"/>
</dbReference>
<feature type="domain" description="Autotransporter" evidence="3">
    <location>
        <begin position="1047"/>
        <end position="1326"/>
    </location>
</feature>